<proteinExistence type="predicted"/>
<accession>A0AAD9X818</accession>
<dbReference type="Proteomes" id="UP001280121">
    <property type="component" value="Unassembled WGS sequence"/>
</dbReference>
<gene>
    <name evidence="1" type="ORF">Ddye_014456</name>
</gene>
<organism evidence="1 2">
    <name type="scientific">Dipteronia dyeriana</name>
    <dbReference type="NCBI Taxonomy" id="168575"/>
    <lineage>
        <taxon>Eukaryota</taxon>
        <taxon>Viridiplantae</taxon>
        <taxon>Streptophyta</taxon>
        <taxon>Embryophyta</taxon>
        <taxon>Tracheophyta</taxon>
        <taxon>Spermatophyta</taxon>
        <taxon>Magnoliopsida</taxon>
        <taxon>eudicotyledons</taxon>
        <taxon>Gunneridae</taxon>
        <taxon>Pentapetalae</taxon>
        <taxon>rosids</taxon>
        <taxon>malvids</taxon>
        <taxon>Sapindales</taxon>
        <taxon>Sapindaceae</taxon>
        <taxon>Hippocastanoideae</taxon>
        <taxon>Acereae</taxon>
        <taxon>Dipteronia</taxon>
    </lineage>
</organism>
<reference evidence="1" key="1">
    <citation type="journal article" date="2023" name="Plant J.">
        <title>Genome sequences and population genomics provide insights into the demographic history, inbreeding, and mutation load of two 'living fossil' tree species of Dipteronia.</title>
        <authorList>
            <person name="Feng Y."/>
            <person name="Comes H.P."/>
            <person name="Chen J."/>
            <person name="Zhu S."/>
            <person name="Lu R."/>
            <person name="Zhang X."/>
            <person name="Li P."/>
            <person name="Qiu J."/>
            <person name="Olsen K.M."/>
            <person name="Qiu Y."/>
        </authorList>
    </citation>
    <scope>NUCLEOTIDE SEQUENCE</scope>
    <source>
        <strain evidence="1">KIB01</strain>
    </source>
</reference>
<dbReference type="EMBL" id="JANJYI010000004">
    <property type="protein sequence ID" value="KAK2654600.1"/>
    <property type="molecule type" value="Genomic_DNA"/>
</dbReference>
<sequence>MLVNERPIVAKMASFGWKMRRKIGQDGGPALEGGRKRRAVETYAEVLKGDQRMTSWWGNMNGEATSSISPLMERVLINVKDKKQLIESHKLADVCCQVQNSNKKGNGCRTDENLAIKSTYSKLRKVKGNKRVSFSSLLLNSHFERSEILEGKECGFKADGPSLERHTQSSKMKVQSGGMAYLGPASSKYISEVGEAGRSFDETEGGFDEASVDGVVRDVLFLRLEKGEIFFRS</sequence>
<name>A0AAD9X818_9ROSI</name>
<dbReference type="AlphaFoldDB" id="A0AAD9X818"/>
<evidence type="ECO:0000313" key="1">
    <source>
        <dbReference type="EMBL" id="KAK2654600.1"/>
    </source>
</evidence>
<evidence type="ECO:0000313" key="2">
    <source>
        <dbReference type="Proteomes" id="UP001280121"/>
    </source>
</evidence>
<comment type="caution">
    <text evidence="1">The sequence shown here is derived from an EMBL/GenBank/DDBJ whole genome shotgun (WGS) entry which is preliminary data.</text>
</comment>
<keyword evidence="2" id="KW-1185">Reference proteome</keyword>
<protein>
    <submittedName>
        <fullName evidence="1">Uncharacterized protein</fullName>
    </submittedName>
</protein>